<feature type="region of interest" description="Disordered" evidence="1">
    <location>
        <begin position="248"/>
        <end position="401"/>
    </location>
</feature>
<evidence type="ECO:0000313" key="3">
    <source>
        <dbReference type="Proteomes" id="UP000800036"/>
    </source>
</evidence>
<feature type="compositionally biased region" description="Low complexity" evidence="1">
    <location>
        <begin position="289"/>
        <end position="300"/>
    </location>
</feature>
<dbReference type="OrthoDB" id="10466872at2759"/>
<evidence type="ECO:0000313" key="2">
    <source>
        <dbReference type="EMBL" id="KAF1964290.1"/>
    </source>
</evidence>
<organism evidence="2 3">
    <name type="scientific">Bimuria novae-zelandiae CBS 107.79</name>
    <dbReference type="NCBI Taxonomy" id="1447943"/>
    <lineage>
        <taxon>Eukaryota</taxon>
        <taxon>Fungi</taxon>
        <taxon>Dikarya</taxon>
        <taxon>Ascomycota</taxon>
        <taxon>Pezizomycotina</taxon>
        <taxon>Dothideomycetes</taxon>
        <taxon>Pleosporomycetidae</taxon>
        <taxon>Pleosporales</taxon>
        <taxon>Massarineae</taxon>
        <taxon>Didymosphaeriaceae</taxon>
        <taxon>Bimuria</taxon>
    </lineage>
</organism>
<evidence type="ECO:0000256" key="1">
    <source>
        <dbReference type="SAM" id="MobiDB-lite"/>
    </source>
</evidence>
<feature type="compositionally biased region" description="Basic and acidic residues" evidence="1">
    <location>
        <begin position="248"/>
        <end position="264"/>
    </location>
</feature>
<feature type="compositionally biased region" description="Polar residues" evidence="1">
    <location>
        <begin position="278"/>
        <end position="288"/>
    </location>
</feature>
<dbReference type="Proteomes" id="UP000800036">
    <property type="component" value="Unassembled WGS sequence"/>
</dbReference>
<keyword evidence="3" id="KW-1185">Reference proteome</keyword>
<accession>A0A6A5UIX1</accession>
<reference evidence="2" key="1">
    <citation type="journal article" date="2020" name="Stud. Mycol.">
        <title>101 Dothideomycetes genomes: a test case for predicting lifestyles and emergence of pathogens.</title>
        <authorList>
            <person name="Haridas S."/>
            <person name="Albert R."/>
            <person name="Binder M."/>
            <person name="Bloem J."/>
            <person name="Labutti K."/>
            <person name="Salamov A."/>
            <person name="Andreopoulos B."/>
            <person name="Baker S."/>
            <person name="Barry K."/>
            <person name="Bills G."/>
            <person name="Bluhm B."/>
            <person name="Cannon C."/>
            <person name="Castanera R."/>
            <person name="Culley D."/>
            <person name="Daum C."/>
            <person name="Ezra D."/>
            <person name="Gonzalez J."/>
            <person name="Henrissat B."/>
            <person name="Kuo A."/>
            <person name="Liang C."/>
            <person name="Lipzen A."/>
            <person name="Lutzoni F."/>
            <person name="Magnuson J."/>
            <person name="Mondo S."/>
            <person name="Nolan M."/>
            <person name="Ohm R."/>
            <person name="Pangilinan J."/>
            <person name="Park H.-J."/>
            <person name="Ramirez L."/>
            <person name="Alfaro M."/>
            <person name="Sun H."/>
            <person name="Tritt A."/>
            <person name="Yoshinaga Y."/>
            <person name="Zwiers L.-H."/>
            <person name="Turgeon B."/>
            <person name="Goodwin S."/>
            <person name="Spatafora J."/>
            <person name="Crous P."/>
            <person name="Grigoriev I."/>
        </authorList>
    </citation>
    <scope>NUCLEOTIDE SEQUENCE</scope>
    <source>
        <strain evidence="2">CBS 107.79</strain>
    </source>
</reference>
<protein>
    <submittedName>
        <fullName evidence="2">Uncharacterized protein</fullName>
    </submittedName>
</protein>
<feature type="compositionally biased region" description="Acidic residues" evidence="1">
    <location>
        <begin position="307"/>
        <end position="344"/>
    </location>
</feature>
<dbReference type="AlphaFoldDB" id="A0A6A5UIX1"/>
<name>A0A6A5UIX1_9PLEO</name>
<proteinExistence type="predicted"/>
<dbReference type="EMBL" id="ML976795">
    <property type="protein sequence ID" value="KAF1964290.1"/>
    <property type="molecule type" value="Genomic_DNA"/>
</dbReference>
<gene>
    <name evidence="2" type="ORF">BU23DRAFT_604899</name>
</gene>
<sequence length="455" mass="50085">MPTVGRALLYSIMGNHTIKETPHIWMTCTCIIERELGTPKPRPIRMQSILRPLKLWDDLEKLSNSNPHFKEILESPDGDVTAEICKPFWSFAIEVIRDAPHMLKTGYTFNQGSRRVDRFSWARLLVLLFLPKPVLMNQLKEAGLAVNPPSGWYEKACENIKDAVSRPDFRKHTHIIEPGWQSLCAKLEELYMTTLTRQSNAMKQYTHGEGNKSADYVHAEGHEQVGTRSVSTLRMISSAEKINELVDSWRSDDSSGSDGPEKESAAVSSSDPIIGGTHVTSTLRSGNGSSASQSTVVVATEAKPEDERNDDAQEADPADSDSEQDVSDTDAEGDEYFDSEEGESDASVKATSPTGPKSQKPPVMLQRKRPIIIDSDDEEDTGPWKKTKTNGAAGAHHGVDDTASNLSARMKAGLIKNKRTTEEVKAKASIPANESIFANMRRVMLESKGMSAGVD</sequence>